<keyword evidence="1" id="KW-0812">Transmembrane</keyword>
<feature type="transmembrane region" description="Helical" evidence="1">
    <location>
        <begin position="272"/>
        <end position="293"/>
    </location>
</feature>
<feature type="transmembrane region" description="Helical" evidence="1">
    <location>
        <begin position="299"/>
        <end position="317"/>
    </location>
</feature>
<evidence type="ECO:0008006" key="3">
    <source>
        <dbReference type="Google" id="ProtNLM"/>
    </source>
</evidence>
<organism evidence="2">
    <name type="scientific">termite gut metagenome</name>
    <dbReference type="NCBI Taxonomy" id="433724"/>
    <lineage>
        <taxon>unclassified sequences</taxon>
        <taxon>metagenomes</taxon>
        <taxon>organismal metagenomes</taxon>
    </lineage>
</organism>
<reference evidence="2" key="1">
    <citation type="submission" date="2019-03" db="EMBL/GenBank/DDBJ databases">
        <title>Single cell metagenomics reveals metabolic interactions within the superorganism composed of flagellate Streblomastix strix and complex community of Bacteroidetes bacteria on its surface.</title>
        <authorList>
            <person name="Treitli S.C."/>
            <person name="Kolisko M."/>
            <person name="Husnik F."/>
            <person name="Keeling P."/>
            <person name="Hampl V."/>
        </authorList>
    </citation>
    <scope>NUCLEOTIDE SEQUENCE</scope>
    <source>
        <strain evidence="2">STM</strain>
    </source>
</reference>
<gene>
    <name evidence="2" type="ORF">EZS27_000428</name>
</gene>
<accession>A0A5J4T197</accession>
<feature type="transmembrane region" description="Helical" evidence="1">
    <location>
        <begin position="329"/>
        <end position="349"/>
    </location>
</feature>
<feature type="transmembrane region" description="Helical" evidence="1">
    <location>
        <begin position="147"/>
        <end position="165"/>
    </location>
</feature>
<evidence type="ECO:0000256" key="1">
    <source>
        <dbReference type="SAM" id="Phobius"/>
    </source>
</evidence>
<dbReference type="InterPro" id="IPR025367">
    <property type="entry name" value="DUF4271"/>
</dbReference>
<feature type="transmembrane region" description="Helical" evidence="1">
    <location>
        <begin position="197"/>
        <end position="217"/>
    </location>
</feature>
<comment type="caution">
    <text evidence="2">The sequence shown here is derived from an EMBL/GenBank/DDBJ whole genome shotgun (WGS) entry which is preliminary data.</text>
</comment>
<evidence type="ECO:0000313" key="2">
    <source>
        <dbReference type="EMBL" id="KAA6352246.1"/>
    </source>
</evidence>
<proteinExistence type="predicted"/>
<protein>
    <recommendedName>
        <fullName evidence="3">DUF4271 domain-containing protein</fullName>
    </recommendedName>
</protein>
<dbReference type="AlphaFoldDB" id="A0A5J4T197"/>
<sequence length="361" mass="40981">MNIKDSLTNISVRQSVDSVILRIVNKSISSDTLNSDTAVSRNGDANIKDSLVNIPDTLSLQNVSKSKLHYKDTTTILSNDADLLERDFVKPDTSSQSIARSALYNNIDNLSSNIIPLSTYQRMQEVISVENREKGISASSPLRTDNGVVIILLGCFFLSAFVLAGSKRFLFQQIKDFITHRERSSIFVTSGVTDIRYLILLVLQTCVLAGFCIFNYINSELPEFAERSFSLSLIGIYICVCLVYLFFKWIIYSFLGWVFFDTVKTNLWIECYSTLIYWTGFALLPCVLCLVYFDLSPIFTIVISFILIGTIKILMFYKWVKLFLGNLSNILLLILYFCAVEIIPFFLLYEGIIQLNNVLLI</sequence>
<dbReference type="EMBL" id="SNRY01000004">
    <property type="protein sequence ID" value="KAA6352246.1"/>
    <property type="molecule type" value="Genomic_DNA"/>
</dbReference>
<keyword evidence="1" id="KW-0472">Membrane</keyword>
<feature type="transmembrane region" description="Helical" evidence="1">
    <location>
        <begin position="229"/>
        <end position="260"/>
    </location>
</feature>
<keyword evidence="1" id="KW-1133">Transmembrane helix</keyword>
<name>A0A5J4T197_9ZZZZ</name>
<dbReference type="Pfam" id="PF14093">
    <property type="entry name" value="DUF4271"/>
    <property type="match status" value="1"/>
</dbReference>